<sequence>MSAHTVGRIVGACYLLAFVVYLAGGALVDAASDSADVLSGVLAAKTALSAGALLMLANSVFDIVNGLLIFNLLRTRRPFAATAYLTIRTIEVVVLAVGILFLLLLIPLAQEYAASGHASVFPALARVAEQGNYYAFHFGMLAVCAAMMVFCRAMLRERLVPAFLAVWGLGGYALFMAGTIAELLGYKIALTTSIPGGLFEVALGILLIVKGFPARPATDHAKTAQPVPTDAA</sequence>
<gene>
    <name evidence="2" type="ORF">ACFSJ0_10255</name>
</gene>
<keyword evidence="1" id="KW-1133">Transmembrane helix</keyword>
<dbReference type="InterPro" id="IPR025495">
    <property type="entry name" value="DUF4386"/>
</dbReference>
<dbReference type="Proteomes" id="UP001597097">
    <property type="component" value="Unassembled WGS sequence"/>
</dbReference>
<evidence type="ECO:0000313" key="3">
    <source>
        <dbReference type="Proteomes" id="UP001597097"/>
    </source>
</evidence>
<protein>
    <submittedName>
        <fullName evidence="2">DUF4386 domain-containing protein</fullName>
    </submittedName>
</protein>
<evidence type="ECO:0000256" key="1">
    <source>
        <dbReference type="SAM" id="Phobius"/>
    </source>
</evidence>
<keyword evidence="3" id="KW-1185">Reference proteome</keyword>
<keyword evidence="1" id="KW-0812">Transmembrane</keyword>
<accession>A0ABW4G425</accession>
<name>A0ABW4G425_9ACTN</name>
<comment type="caution">
    <text evidence="2">The sequence shown here is derived from an EMBL/GenBank/DDBJ whole genome shotgun (WGS) entry which is preliminary data.</text>
</comment>
<feature type="transmembrane region" description="Helical" evidence="1">
    <location>
        <begin position="85"/>
        <end position="106"/>
    </location>
</feature>
<feature type="transmembrane region" description="Helical" evidence="1">
    <location>
        <begin position="134"/>
        <end position="155"/>
    </location>
</feature>
<dbReference type="RefSeq" id="WP_219534758.1">
    <property type="nucleotide sequence ID" value="NZ_JAHKRM010000023.1"/>
</dbReference>
<feature type="transmembrane region" description="Helical" evidence="1">
    <location>
        <begin position="162"/>
        <end position="181"/>
    </location>
</feature>
<feature type="transmembrane region" description="Helical" evidence="1">
    <location>
        <begin position="187"/>
        <end position="209"/>
    </location>
</feature>
<feature type="transmembrane region" description="Helical" evidence="1">
    <location>
        <begin position="9"/>
        <end position="28"/>
    </location>
</feature>
<reference evidence="3" key="1">
    <citation type="journal article" date="2019" name="Int. J. Syst. Evol. Microbiol.">
        <title>The Global Catalogue of Microorganisms (GCM) 10K type strain sequencing project: providing services to taxonomists for standard genome sequencing and annotation.</title>
        <authorList>
            <consortium name="The Broad Institute Genomics Platform"/>
            <consortium name="The Broad Institute Genome Sequencing Center for Infectious Disease"/>
            <person name="Wu L."/>
            <person name="Ma J."/>
        </authorList>
    </citation>
    <scope>NUCLEOTIDE SEQUENCE [LARGE SCALE GENOMIC DNA]</scope>
    <source>
        <strain evidence="3">CGMCC 1.15399</strain>
    </source>
</reference>
<feature type="transmembrane region" description="Helical" evidence="1">
    <location>
        <begin position="48"/>
        <end position="73"/>
    </location>
</feature>
<organism evidence="2 3">
    <name type="scientific">Nonomuraea guangzhouensis</name>
    <dbReference type="NCBI Taxonomy" id="1291555"/>
    <lineage>
        <taxon>Bacteria</taxon>
        <taxon>Bacillati</taxon>
        <taxon>Actinomycetota</taxon>
        <taxon>Actinomycetes</taxon>
        <taxon>Streptosporangiales</taxon>
        <taxon>Streptosporangiaceae</taxon>
        <taxon>Nonomuraea</taxon>
    </lineage>
</organism>
<proteinExistence type="predicted"/>
<dbReference type="EMBL" id="JBHUCM010000010">
    <property type="protein sequence ID" value="MFD1537417.1"/>
    <property type="molecule type" value="Genomic_DNA"/>
</dbReference>
<dbReference type="Pfam" id="PF14329">
    <property type="entry name" value="DUF4386"/>
    <property type="match status" value="1"/>
</dbReference>
<evidence type="ECO:0000313" key="2">
    <source>
        <dbReference type="EMBL" id="MFD1537417.1"/>
    </source>
</evidence>
<keyword evidence="1" id="KW-0472">Membrane</keyword>